<evidence type="ECO:0000256" key="8">
    <source>
        <dbReference type="SAM" id="SignalP"/>
    </source>
</evidence>
<feature type="domain" description="Peptidase M13 N-terminal" evidence="10">
    <location>
        <begin position="46"/>
        <end position="426"/>
    </location>
</feature>
<dbReference type="Gene3D" id="1.10.1380.10">
    <property type="entry name" value="Neutral endopeptidase , domain2"/>
    <property type="match status" value="1"/>
</dbReference>
<keyword evidence="5" id="KW-0378">Hydrolase</keyword>
<evidence type="ECO:0000313" key="11">
    <source>
        <dbReference type="EMBL" id="MXV15007.1"/>
    </source>
</evidence>
<dbReference type="CDD" id="cd08662">
    <property type="entry name" value="M13"/>
    <property type="match status" value="1"/>
</dbReference>
<accession>A0A7K1XW01</accession>
<dbReference type="Pfam" id="PF01431">
    <property type="entry name" value="Peptidase_M13"/>
    <property type="match status" value="1"/>
</dbReference>
<dbReference type="EMBL" id="WVHS01000002">
    <property type="protein sequence ID" value="MXV15007.1"/>
    <property type="molecule type" value="Genomic_DNA"/>
</dbReference>
<evidence type="ECO:0000256" key="6">
    <source>
        <dbReference type="ARBA" id="ARBA00022833"/>
    </source>
</evidence>
<keyword evidence="6" id="KW-0862">Zinc</keyword>
<keyword evidence="4" id="KW-0479">Metal-binding</keyword>
<dbReference type="Proteomes" id="UP000451233">
    <property type="component" value="Unassembled WGS sequence"/>
</dbReference>
<comment type="caution">
    <text evidence="11">The sequence shown here is derived from an EMBL/GenBank/DDBJ whole genome shotgun (WGS) entry which is preliminary data.</text>
</comment>
<dbReference type="GO" id="GO:0005886">
    <property type="term" value="C:plasma membrane"/>
    <property type="evidence" value="ECO:0007669"/>
    <property type="project" value="TreeGrafter"/>
</dbReference>
<feature type="signal peptide" evidence="8">
    <location>
        <begin position="1"/>
        <end position="22"/>
    </location>
</feature>
<dbReference type="AlphaFoldDB" id="A0A7K1XW01"/>
<dbReference type="GO" id="GO:0046872">
    <property type="term" value="F:metal ion binding"/>
    <property type="evidence" value="ECO:0007669"/>
    <property type="project" value="UniProtKB-KW"/>
</dbReference>
<evidence type="ECO:0000256" key="3">
    <source>
        <dbReference type="ARBA" id="ARBA00022670"/>
    </source>
</evidence>
<gene>
    <name evidence="11" type="ORF">GS398_06825</name>
</gene>
<evidence type="ECO:0000256" key="1">
    <source>
        <dbReference type="ARBA" id="ARBA00001947"/>
    </source>
</evidence>
<keyword evidence="3" id="KW-0645">Protease</keyword>
<dbReference type="PROSITE" id="PS51885">
    <property type="entry name" value="NEPRILYSIN"/>
    <property type="match status" value="1"/>
</dbReference>
<dbReference type="RefSeq" id="WP_160906031.1">
    <property type="nucleotide sequence ID" value="NZ_WVHS01000002.1"/>
</dbReference>
<dbReference type="InterPro" id="IPR042089">
    <property type="entry name" value="Peptidase_M13_dom_2"/>
</dbReference>
<dbReference type="PANTHER" id="PTHR11733:SF167">
    <property type="entry name" value="FI17812P1-RELATED"/>
    <property type="match status" value="1"/>
</dbReference>
<reference evidence="11 12" key="1">
    <citation type="submission" date="2019-11" db="EMBL/GenBank/DDBJ databases">
        <title>Pedobacter sp. HMF7056 Genome sequencing and assembly.</title>
        <authorList>
            <person name="Kang H."/>
            <person name="Kim H."/>
            <person name="Joh K."/>
        </authorList>
    </citation>
    <scope>NUCLEOTIDE SEQUENCE [LARGE SCALE GENOMIC DNA]</scope>
    <source>
        <strain evidence="11 12">HMF7056</strain>
    </source>
</reference>
<dbReference type="InterPro" id="IPR024079">
    <property type="entry name" value="MetalloPept_cat_dom_sf"/>
</dbReference>
<dbReference type="GO" id="GO:0016485">
    <property type="term" value="P:protein processing"/>
    <property type="evidence" value="ECO:0007669"/>
    <property type="project" value="TreeGrafter"/>
</dbReference>
<dbReference type="Gene3D" id="3.40.390.10">
    <property type="entry name" value="Collagenase (Catalytic Domain)"/>
    <property type="match status" value="1"/>
</dbReference>
<comment type="similarity">
    <text evidence="2">Belongs to the peptidase M13 family.</text>
</comment>
<dbReference type="InterPro" id="IPR008753">
    <property type="entry name" value="Peptidase_M13_N"/>
</dbReference>
<protein>
    <submittedName>
        <fullName evidence="11">M13 family peptidase</fullName>
    </submittedName>
</protein>
<dbReference type="InterPro" id="IPR000718">
    <property type="entry name" value="Peptidase_M13"/>
</dbReference>
<dbReference type="InterPro" id="IPR018497">
    <property type="entry name" value="Peptidase_M13_C"/>
</dbReference>
<evidence type="ECO:0000313" key="12">
    <source>
        <dbReference type="Proteomes" id="UP000451233"/>
    </source>
</evidence>
<evidence type="ECO:0000259" key="9">
    <source>
        <dbReference type="Pfam" id="PF01431"/>
    </source>
</evidence>
<dbReference type="PANTHER" id="PTHR11733">
    <property type="entry name" value="ZINC METALLOPROTEASE FAMILY M13 NEPRILYSIN-RELATED"/>
    <property type="match status" value="1"/>
</dbReference>
<comment type="cofactor">
    <cofactor evidence="1">
        <name>Zn(2+)</name>
        <dbReference type="ChEBI" id="CHEBI:29105"/>
    </cofactor>
</comment>
<evidence type="ECO:0000256" key="7">
    <source>
        <dbReference type="ARBA" id="ARBA00023049"/>
    </source>
</evidence>
<evidence type="ECO:0000256" key="5">
    <source>
        <dbReference type="ARBA" id="ARBA00022801"/>
    </source>
</evidence>
<keyword evidence="12" id="KW-1185">Reference proteome</keyword>
<dbReference type="GO" id="GO:0004222">
    <property type="term" value="F:metalloendopeptidase activity"/>
    <property type="evidence" value="ECO:0007669"/>
    <property type="project" value="InterPro"/>
</dbReference>
<sequence>MEKNIYKLLIPGMMLVTLQATAQHNSPRSVKPKFLDQSNMDVTVPPGDDFYTYASGNWIKKNPVPAKETRWGSFNQLRDFNINAVKTILNDAANNKKAPAGSIERRVGDFYTAGMDSVAIEKLGYTPIKPELAKAAAVKSGAEAVNLAAEMRTFGAGAPLFGFGVAQDRKNVKNMVPQLAQGGTTLPDRDYYLKSDAPTLKIQQAYKTYITRLFALTGVPQAEAEKKAETVFQLEKKLAASQMSRVEMRDPYKTYNKFSVADFSKTTPNLDWKSLMAKMKVTGQDTVLVGNPKFFKDLDNLVSTTPAADFQDYLQWNVLKSAAPYLSSEFVKANFAYSQVMTGQKVQTPRWQRMSQLTDGTVGELLGQLYVQKHFKPEAKARMSTMIQNLVKAYEIRINNLDWMSPATKQKALAKLHAFTPKIAYPDKWKNYDGMEISKKAFFANLRNSSEYQYDEMVNQLGKPVDKSRWGMTAPTVNAYYNAVNNEIVFPAGILQFPFFDPNADDAVNYGGIGAVIGHEISHGFDDSGSQYDADGTLRNWWTDEDRTKFKAKAEALQKQYDAYTVLDTIHVNGKLTLGENIGDLGGLNAAYEAFKMTKQGQSNELIDGFTPDQRFFLAWAQVWRGNILNETAAQLIVTDSHSPGPYRTIGAPVNMDAWYKAFNVQPGNKLYKKPEDRIRLW</sequence>
<evidence type="ECO:0000256" key="2">
    <source>
        <dbReference type="ARBA" id="ARBA00007357"/>
    </source>
</evidence>
<proteinExistence type="inferred from homology"/>
<dbReference type="SUPFAM" id="SSF55486">
    <property type="entry name" value="Metalloproteases ('zincins'), catalytic domain"/>
    <property type="match status" value="1"/>
</dbReference>
<organism evidence="11 12">
    <name type="scientific">Hufsiella ginkgonis</name>
    <dbReference type="NCBI Taxonomy" id="2695274"/>
    <lineage>
        <taxon>Bacteria</taxon>
        <taxon>Pseudomonadati</taxon>
        <taxon>Bacteroidota</taxon>
        <taxon>Sphingobacteriia</taxon>
        <taxon>Sphingobacteriales</taxon>
        <taxon>Sphingobacteriaceae</taxon>
        <taxon>Hufsiella</taxon>
    </lineage>
</organism>
<evidence type="ECO:0000259" key="10">
    <source>
        <dbReference type="Pfam" id="PF05649"/>
    </source>
</evidence>
<evidence type="ECO:0000256" key="4">
    <source>
        <dbReference type="ARBA" id="ARBA00022723"/>
    </source>
</evidence>
<dbReference type="Pfam" id="PF05649">
    <property type="entry name" value="Peptidase_M13_N"/>
    <property type="match status" value="1"/>
</dbReference>
<name>A0A7K1XW01_9SPHI</name>
<feature type="chain" id="PRO_5029740471" evidence="8">
    <location>
        <begin position="23"/>
        <end position="682"/>
    </location>
</feature>
<keyword evidence="8" id="KW-0732">Signal</keyword>
<keyword evidence="7" id="KW-0482">Metalloprotease</keyword>
<dbReference type="PRINTS" id="PR00786">
    <property type="entry name" value="NEPRILYSIN"/>
</dbReference>
<feature type="domain" description="Peptidase M13 C-terminal" evidence="9">
    <location>
        <begin position="478"/>
        <end position="679"/>
    </location>
</feature>